<dbReference type="InterPro" id="IPR010581">
    <property type="entry name" value="DUF1152"/>
</dbReference>
<organism evidence="1 2">
    <name type="scientific">Micromonospora coxensis</name>
    <dbReference type="NCBI Taxonomy" id="356852"/>
    <lineage>
        <taxon>Bacteria</taxon>
        <taxon>Bacillati</taxon>
        <taxon>Actinomycetota</taxon>
        <taxon>Actinomycetes</taxon>
        <taxon>Micromonosporales</taxon>
        <taxon>Micromonosporaceae</taxon>
        <taxon>Micromonospora</taxon>
    </lineage>
</organism>
<sequence length="358" mass="37996">MRCAEALLPIPVGHGHPGSTGVTDHGTVTNPAALPADPGVFSLAVPPLFAALAPARSILIAGAGGGFDVYAGLPLAFALWRGGAQVHLASLSFSELELIDRDAWVAEHVAAVRPDTTSPDWYFPERTLARWLAAQQLPSTVYAFPPLGVQPLRAAYRHLVDHLDVDAVVLVDGGTDVLLRGDESDLGTPVEDITSLAAVAALDVPVKLVSSLGFGIDAYDGVNHVQVLENLAALDRDGGYLGALSIPGSSREAALYRDAVADAQAATPDRPSIVQGQIAAATSGAFGDVRFTRRTGSGDLFVNPLMAIYFTVDLDKLAARCLYLDRIENTIGRRQVITRIQAFRDELRTARIPRAFPH</sequence>
<evidence type="ECO:0000313" key="1">
    <source>
        <dbReference type="EMBL" id="SCG76035.1"/>
    </source>
</evidence>
<accession>A0A1C5JZP4</accession>
<dbReference type="Pfam" id="PF06626">
    <property type="entry name" value="DUF1152"/>
    <property type="match status" value="1"/>
</dbReference>
<evidence type="ECO:0008006" key="3">
    <source>
        <dbReference type="Google" id="ProtNLM"/>
    </source>
</evidence>
<gene>
    <name evidence="1" type="ORF">GA0070614_5829</name>
</gene>
<dbReference type="Proteomes" id="UP000198215">
    <property type="component" value="Chromosome I"/>
</dbReference>
<dbReference type="EMBL" id="LT607753">
    <property type="protein sequence ID" value="SCG76035.1"/>
    <property type="molecule type" value="Genomic_DNA"/>
</dbReference>
<evidence type="ECO:0000313" key="2">
    <source>
        <dbReference type="Proteomes" id="UP000198215"/>
    </source>
</evidence>
<dbReference type="AlphaFoldDB" id="A0A1C5JZP4"/>
<proteinExistence type="predicted"/>
<protein>
    <recommendedName>
        <fullName evidence="3">DUF1152 domain-containing protein</fullName>
    </recommendedName>
</protein>
<name>A0A1C5JZP4_9ACTN</name>
<keyword evidence="2" id="KW-1185">Reference proteome</keyword>
<reference evidence="2" key="1">
    <citation type="submission" date="2016-06" db="EMBL/GenBank/DDBJ databases">
        <authorList>
            <person name="Varghese N."/>
            <person name="Submissions Spin"/>
        </authorList>
    </citation>
    <scope>NUCLEOTIDE SEQUENCE [LARGE SCALE GENOMIC DNA]</scope>
    <source>
        <strain evidence="2">DSM 45161</strain>
    </source>
</reference>